<gene>
    <name evidence="2" type="ORF">NCTC11166_03283</name>
</gene>
<name>A0A2X1BHE5_BREVE</name>
<evidence type="ECO:0000313" key="3">
    <source>
        <dbReference type="Proteomes" id="UP000251186"/>
    </source>
</evidence>
<evidence type="ECO:0000256" key="1">
    <source>
        <dbReference type="SAM" id="MobiDB-lite"/>
    </source>
</evidence>
<dbReference type="Pfam" id="PF05136">
    <property type="entry name" value="Phage_portal_2"/>
    <property type="match status" value="1"/>
</dbReference>
<accession>A0A2X1BHE5</accession>
<protein>
    <submittedName>
        <fullName evidence="2">Phage portal protein, lambda family</fullName>
    </submittedName>
</protein>
<organism evidence="2 3">
    <name type="scientific">Brevundimonas vesicularis</name>
    <name type="common">Pseudomonas vesicularis</name>
    <dbReference type="NCBI Taxonomy" id="41276"/>
    <lineage>
        <taxon>Bacteria</taxon>
        <taxon>Pseudomonadati</taxon>
        <taxon>Pseudomonadota</taxon>
        <taxon>Alphaproteobacteria</taxon>
        <taxon>Caulobacterales</taxon>
        <taxon>Caulobacteraceae</taxon>
        <taxon>Brevundimonas</taxon>
    </lineage>
</organism>
<dbReference type="Proteomes" id="UP000251186">
    <property type="component" value="Unassembled WGS sequence"/>
</dbReference>
<dbReference type="AlphaFoldDB" id="A0A2X1BHE5"/>
<dbReference type="InterPro" id="IPR006429">
    <property type="entry name" value="Phage_lambda_portal"/>
</dbReference>
<proteinExistence type="predicted"/>
<dbReference type="EMBL" id="UAQP01000014">
    <property type="protein sequence ID" value="SPU55880.1"/>
    <property type="molecule type" value="Genomic_DNA"/>
</dbReference>
<reference evidence="2 3" key="1">
    <citation type="submission" date="2018-06" db="EMBL/GenBank/DDBJ databases">
        <authorList>
            <consortium name="Pathogen Informatics"/>
            <person name="Doyle S."/>
        </authorList>
    </citation>
    <scope>NUCLEOTIDE SEQUENCE [LARGE SCALE GENOMIC DNA]</scope>
    <source>
        <strain evidence="2 3">NCTC11166</strain>
    </source>
</reference>
<evidence type="ECO:0000313" key="2">
    <source>
        <dbReference type="EMBL" id="SPU55880.1"/>
    </source>
</evidence>
<sequence length="564" mass="62620">MSGMFGLRGPAYPSTRSASVAHVPTAFERPYEAARREGVHANWRPGLRSADADWLDDRDEVIAKSRDIGRNEGVGASATMRVVNASVGFRWDFTSKPNHRALGISYEAARELGQAIGAEWEQYAYGIHFCADAERTLTFGQLLRLSAAHIFNDGEMLGLVEWAEEELTKYKTRLRVVDPDRLSNPNGKPDTPTLRGGVEKNWSQAPIRYWIREGHPDDVGMGAGRVSMNWKSWERYSTNLGRPQVLHAFDKLRAGQTRGVTRFASVLKLFKSFSRFTDKTIEAAALNALFLGFIKSNAGPSAVSDSFDTDDMSGFAAEREDFYDENPVEVQGVRFPVLGPDDEVQMQTTARDTSGFDGFTRAILRLIAAALGVTYEELSMDFSTTNYSSARAALMIAWKETLALRGLIEQQIVWPFFAAWLEEAIDIGAIQLPAGAPDFYDAIDAYVEGRWRGPGRGHIDPTKELLAAAGRMEEGITTMEDECAEYDGSNWEDKLEQKARENAYKRELGLPVDGDPVVPDDDPEADRQRDERPRSARRSAMSRVAAIADSVDHNAFLDARPVAA</sequence>
<dbReference type="NCBIfam" id="TIGR01539">
    <property type="entry name" value="portal_lambda"/>
    <property type="match status" value="1"/>
</dbReference>
<feature type="compositionally biased region" description="Basic and acidic residues" evidence="1">
    <location>
        <begin position="525"/>
        <end position="534"/>
    </location>
</feature>
<dbReference type="GO" id="GO:0019068">
    <property type="term" value="P:virion assembly"/>
    <property type="evidence" value="ECO:0007669"/>
    <property type="project" value="InterPro"/>
</dbReference>
<dbReference type="GO" id="GO:0005198">
    <property type="term" value="F:structural molecule activity"/>
    <property type="evidence" value="ECO:0007669"/>
    <property type="project" value="InterPro"/>
</dbReference>
<dbReference type="RefSeq" id="WP_112863711.1">
    <property type="nucleotide sequence ID" value="NZ_UAQP01000014.1"/>
</dbReference>
<feature type="region of interest" description="Disordered" evidence="1">
    <location>
        <begin position="506"/>
        <end position="542"/>
    </location>
</feature>